<keyword evidence="5" id="KW-1185">Reference proteome</keyword>
<evidence type="ECO:0000256" key="2">
    <source>
        <dbReference type="ARBA" id="ARBA00022729"/>
    </source>
</evidence>
<comment type="similarity">
    <text evidence="1">Belongs to the MlaA family.</text>
</comment>
<comment type="caution">
    <text evidence="4">The sequence shown here is derived from an EMBL/GenBank/DDBJ whole genome shotgun (WGS) entry which is preliminary data.</text>
</comment>
<evidence type="ECO:0000256" key="3">
    <source>
        <dbReference type="SAM" id="SignalP"/>
    </source>
</evidence>
<dbReference type="Proteomes" id="UP001165393">
    <property type="component" value="Unassembled WGS sequence"/>
</dbReference>
<accession>A0AA41W5M8</accession>
<evidence type="ECO:0000313" key="5">
    <source>
        <dbReference type="Proteomes" id="UP001165393"/>
    </source>
</evidence>
<dbReference type="AlphaFoldDB" id="A0AA41W5M8"/>
<dbReference type="GO" id="GO:0016020">
    <property type="term" value="C:membrane"/>
    <property type="evidence" value="ECO:0007669"/>
    <property type="project" value="InterPro"/>
</dbReference>
<sequence>MNNISRVLLASALCLSFVTSVKAGYENAALQKEQEARLEAIYANRIYDNRDPLEDLNRVIFDFNFNVLDKYIYRPTTVFYIDYVPDFGKEGINNVIRNIDEPSSAVNNVLQGNWSDSANNVGRFAINTTVGLVGFIDVASYMGMERKLDEFGEVLGHYGVDDGPYLMLPVIGPSSVREEVGDYVDDLYWPLSTLSFWPKLLRWGFKGLYTRAQLIDQEQMLYNSLDPYSFVKEGYFQYMRYRVYDGKLPEVEPENDDFLDDYLDEIDSAEF</sequence>
<keyword evidence="2 3" id="KW-0732">Signal</keyword>
<protein>
    <submittedName>
        <fullName evidence="4">VacJ family lipoprotein</fullName>
    </submittedName>
</protein>
<feature type="signal peptide" evidence="3">
    <location>
        <begin position="1"/>
        <end position="23"/>
    </location>
</feature>
<evidence type="ECO:0000313" key="4">
    <source>
        <dbReference type="EMBL" id="MCM2679007.1"/>
    </source>
</evidence>
<feature type="chain" id="PRO_5041209596" evidence="3">
    <location>
        <begin position="24"/>
        <end position="271"/>
    </location>
</feature>
<evidence type="ECO:0000256" key="1">
    <source>
        <dbReference type="ARBA" id="ARBA00010634"/>
    </source>
</evidence>
<keyword evidence="4" id="KW-0449">Lipoprotein</keyword>
<dbReference type="InterPro" id="IPR007428">
    <property type="entry name" value="MlaA"/>
</dbReference>
<organism evidence="4 5">
    <name type="scientific">Echinimonas agarilytica</name>
    <dbReference type="NCBI Taxonomy" id="1215918"/>
    <lineage>
        <taxon>Bacteria</taxon>
        <taxon>Pseudomonadati</taxon>
        <taxon>Pseudomonadota</taxon>
        <taxon>Gammaproteobacteria</taxon>
        <taxon>Alteromonadales</taxon>
        <taxon>Echinimonadaceae</taxon>
        <taxon>Echinimonas</taxon>
    </lineage>
</organism>
<dbReference type="PANTHER" id="PTHR30035">
    <property type="entry name" value="LIPOPROTEIN VACJ-RELATED"/>
    <property type="match status" value="1"/>
</dbReference>
<gene>
    <name evidence="4" type="ORF">NAF29_04860</name>
</gene>
<dbReference type="PRINTS" id="PR01805">
    <property type="entry name" value="VACJLIPOPROT"/>
</dbReference>
<reference evidence="4 5" key="1">
    <citation type="journal article" date="2013" name="Antonie Van Leeuwenhoek">
        <title>Echinimonas agarilytica gen. nov., sp. nov., a new gammaproteobacterium isolated from the sea urchin Strongylocentrotus intermedius.</title>
        <authorList>
            <person name="Nedashkovskaya O.I."/>
            <person name="Stenkova A.M."/>
            <person name="Zhukova N.V."/>
            <person name="Van Trappen S."/>
            <person name="Lee J.S."/>
            <person name="Kim S.B."/>
        </authorList>
    </citation>
    <scope>NUCLEOTIDE SEQUENCE [LARGE SCALE GENOMIC DNA]</scope>
    <source>
        <strain evidence="4 5">KMM 6351</strain>
    </source>
</reference>
<name>A0AA41W5M8_9GAMM</name>
<proteinExistence type="inferred from homology"/>
<dbReference type="Pfam" id="PF04333">
    <property type="entry name" value="MlaA"/>
    <property type="match status" value="1"/>
</dbReference>
<dbReference type="PANTHER" id="PTHR30035:SF3">
    <property type="entry name" value="INTERMEMBRANE PHOSPHOLIPID TRANSPORT SYSTEM LIPOPROTEIN MLAA"/>
    <property type="match status" value="1"/>
</dbReference>
<dbReference type="GO" id="GO:0120010">
    <property type="term" value="P:intermembrane phospholipid transfer"/>
    <property type="evidence" value="ECO:0007669"/>
    <property type="project" value="TreeGrafter"/>
</dbReference>
<dbReference type="RefSeq" id="WP_251260375.1">
    <property type="nucleotide sequence ID" value="NZ_JAMQGP010000002.1"/>
</dbReference>
<dbReference type="EMBL" id="JAMQGP010000002">
    <property type="protein sequence ID" value="MCM2679007.1"/>
    <property type="molecule type" value="Genomic_DNA"/>
</dbReference>